<dbReference type="PANTHER" id="PTHR18919:SF107">
    <property type="entry name" value="ACETYL-COA ACETYLTRANSFERASE, CYTOSOLIC"/>
    <property type="match status" value="1"/>
</dbReference>
<feature type="active site" description="Proton acceptor" evidence="5">
    <location>
        <position position="350"/>
    </location>
</feature>
<dbReference type="GO" id="GO:0003985">
    <property type="term" value="F:acetyl-CoA C-acetyltransferase activity"/>
    <property type="evidence" value="ECO:0007669"/>
    <property type="project" value="TreeGrafter"/>
</dbReference>
<feature type="domain" description="Thiolase N-terminal" evidence="7">
    <location>
        <begin position="198"/>
        <end position="233"/>
    </location>
</feature>
<comment type="pathway">
    <text evidence="1">Lipid metabolism.</text>
</comment>
<dbReference type="SUPFAM" id="SSF53901">
    <property type="entry name" value="Thiolase-like"/>
    <property type="match status" value="1"/>
</dbReference>
<evidence type="ECO:0000256" key="5">
    <source>
        <dbReference type="PIRSR" id="PIRSR000429-1"/>
    </source>
</evidence>
<dbReference type="Pfam" id="PF02803">
    <property type="entry name" value="Thiolase_C"/>
    <property type="match status" value="1"/>
</dbReference>
<feature type="active site" description="Acyl-thioester intermediate" evidence="5">
    <location>
        <position position="92"/>
    </location>
</feature>
<dbReference type="InterPro" id="IPR020617">
    <property type="entry name" value="Thiolase_C"/>
</dbReference>
<dbReference type="PANTHER" id="PTHR18919">
    <property type="entry name" value="ACETYL-COA C-ACYLTRANSFERASE"/>
    <property type="match status" value="1"/>
</dbReference>
<organism evidence="9 10">
    <name type="scientific">Melipona quadrifasciata</name>
    <dbReference type="NCBI Taxonomy" id="166423"/>
    <lineage>
        <taxon>Eukaryota</taxon>
        <taxon>Metazoa</taxon>
        <taxon>Ecdysozoa</taxon>
        <taxon>Arthropoda</taxon>
        <taxon>Hexapoda</taxon>
        <taxon>Insecta</taxon>
        <taxon>Pterygota</taxon>
        <taxon>Neoptera</taxon>
        <taxon>Endopterygota</taxon>
        <taxon>Hymenoptera</taxon>
        <taxon>Apocrita</taxon>
        <taxon>Aculeata</taxon>
        <taxon>Apoidea</taxon>
        <taxon>Anthophila</taxon>
        <taxon>Apidae</taxon>
        <taxon>Melipona</taxon>
    </lineage>
</organism>
<dbReference type="InterPro" id="IPR020610">
    <property type="entry name" value="Thiolase_AS"/>
</dbReference>
<dbReference type="InterPro" id="IPR020616">
    <property type="entry name" value="Thiolase_N"/>
</dbReference>
<sequence>MSFTGIFIVAAKRTPFGTMGGVFANKSATDLSVVAAKSALQSAKLNPDKIDSVVFGHVLALSSADGGFLARHVALKSGIPLEKPAFSVNRLCGSGFQSIVNGAQSILTGESKIVLTGGTENMSQVPFVVRNIRFGTALGQKYEFEDALWLGLLDTYCNIPMGGTAEKLGSQYNLKRQEVDEFALRSQQLWKAGLKQLSLAKLPSIFKKDGLVTAGSASGICDGAAALILASEEAVKAEQLTPLARLVGYSVVGVEPSIMGIGPAPAIRQLLKVTNKNLNDIELVEINEAFGAQTLACAKELDLDINKLNVDGGAIALGHPLAASGSRITTHLIHELRRRKNAKLGIGSACIGGGQGIAVMIEAL</sequence>
<keyword evidence="4 6" id="KW-0012">Acyltransferase</keyword>
<dbReference type="Proteomes" id="UP000053105">
    <property type="component" value="Unassembled WGS sequence"/>
</dbReference>
<proteinExistence type="inferred from homology"/>
<dbReference type="InterPro" id="IPR002155">
    <property type="entry name" value="Thiolase"/>
</dbReference>
<dbReference type="PROSITE" id="PS00098">
    <property type="entry name" value="THIOLASE_1"/>
    <property type="match status" value="1"/>
</dbReference>
<dbReference type="EMBL" id="KQ435727">
    <property type="protein sequence ID" value="KOX77920.1"/>
    <property type="molecule type" value="Genomic_DNA"/>
</dbReference>
<dbReference type="CDD" id="cd00751">
    <property type="entry name" value="thiolase"/>
    <property type="match status" value="1"/>
</dbReference>
<accession>A0A0M9A5Z1</accession>
<feature type="active site" description="Proton acceptor" evidence="5">
    <location>
        <position position="319"/>
    </location>
</feature>
<evidence type="ECO:0000313" key="10">
    <source>
        <dbReference type="Proteomes" id="UP000053105"/>
    </source>
</evidence>
<gene>
    <name evidence="9" type="ORF">WN51_05806</name>
</gene>
<dbReference type="Pfam" id="PF00108">
    <property type="entry name" value="Thiolase_N"/>
    <property type="match status" value="2"/>
</dbReference>
<evidence type="ECO:0000256" key="1">
    <source>
        <dbReference type="ARBA" id="ARBA00005189"/>
    </source>
</evidence>
<dbReference type="InterPro" id="IPR020613">
    <property type="entry name" value="Thiolase_CS"/>
</dbReference>
<evidence type="ECO:0000256" key="4">
    <source>
        <dbReference type="ARBA" id="ARBA00023315"/>
    </source>
</evidence>
<feature type="domain" description="Thiolase N-terminal" evidence="7">
    <location>
        <begin position="6"/>
        <end position="194"/>
    </location>
</feature>
<evidence type="ECO:0000259" key="8">
    <source>
        <dbReference type="Pfam" id="PF02803"/>
    </source>
</evidence>
<evidence type="ECO:0000256" key="6">
    <source>
        <dbReference type="RuleBase" id="RU003557"/>
    </source>
</evidence>
<evidence type="ECO:0000313" key="9">
    <source>
        <dbReference type="EMBL" id="KOX77920.1"/>
    </source>
</evidence>
<reference evidence="9 10" key="1">
    <citation type="submission" date="2015-07" db="EMBL/GenBank/DDBJ databases">
        <title>The genome of Melipona quadrifasciata.</title>
        <authorList>
            <person name="Pan H."/>
            <person name="Kapheim K."/>
        </authorList>
    </citation>
    <scope>NUCLEOTIDE SEQUENCE [LARGE SCALE GENOMIC DNA]</scope>
    <source>
        <strain evidence="9">0111107301</strain>
        <tissue evidence="9">Whole body</tissue>
    </source>
</reference>
<name>A0A0M9A5Z1_9HYME</name>
<dbReference type="STRING" id="166423.A0A0M9A5Z1"/>
<dbReference type="PROSITE" id="PS00099">
    <property type="entry name" value="THIOLASE_3"/>
    <property type="match status" value="1"/>
</dbReference>
<dbReference type="PROSITE" id="PS00737">
    <property type="entry name" value="THIOLASE_2"/>
    <property type="match status" value="1"/>
</dbReference>
<dbReference type="InterPro" id="IPR016039">
    <property type="entry name" value="Thiolase-like"/>
</dbReference>
<dbReference type="OrthoDB" id="5404651at2759"/>
<dbReference type="PIRSF" id="PIRSF000429">
    <property type="entry name" value="Ac-CoA_Ac_transf"/>
    <property type="match status" value="1"/>
</dbReference>
<dbReference type="Gene3D" id="3.40.47.10">
    <property type="match status" value="3"/>
</dbReference>
<evidence type="ECO:0000256" key="3">
    <source>
        <dbReference type="ARBA" id="ARBA00022679"/>
    </source>
</evidence>
<dbReference type="AlphaFoldDB" id="A0A0M9A5Z1"/>
<keyword evidence="10" id="KW-1185">Reference proteome</keyword>
<protein>
    <submittedName>
        <fullName evidence="9">3-ketoacyl-CoA thiolase, mitochondrial</fullName>
    </submittedName>
</protein>
<evidence type="ECO:0000256" key="2">
    <source>
        <dbReference type="ARBA" id="ARBA00010982"/>
    </source>
</evidence>
<dbReference type="GO" id="GO:0006635">
    <property type="term" value="P:fatty acid beta-oxidation"/>
    <property type="evidence" value="ECO:0007669"/>
    <property type="project" value="TreeGrafter"/>
</dbReference>
<keyword evidence="3 6" id="KW-0808">Transferase</keyword>
<comment type="similarity">
    <text evidence="2 6">Belongs to the thiolase-like superfamily. Thiolase family.</text>
</comment>
<feature type="domain" description="Thiolase C-terminal" evidence="8">
    <location>
        <begin position="240"/>
        <end position="362"/>
    </location>
</feature>
<dbReference type="GO" id="GO:0005739">
    <property type="term" value="C:mitochondrion"/>
    <property type="evidence" value="ECO:0007669"/>
    <property type="project" value="TreeGrafter"/>
</dbReference>
<evidence type="ECO:0000259" key="7">
    <source>
        <dbReference type="Pfam" id="PF00108"/>
    </source>
</evidence>
<dbReference type="InterPro" id="IPR020615">
    <property type="entry name" value="Thiolase_acyl_enz_int_AS"/>
</dbReference>